<dbReference type="PROSITE" id="PS50878">
    <property type="entry name" value="RT_POL"/>
    <property type="match status" value="1"/>
</dbReference>
<dbReference type="InterPro" id="IPR000477">
    <property type="entry name" value="RT_dom"/>
</dbReference>
<evidence type="ECO:0000313" key="3">
    <source>
        <dbReference type="Proteomes" id="UP000024635"/>
    </source>
</evidence>
<proteinExistence type="predicted"/>
<comment type="caution">
    <text evidence="2">The sequence shown here is derived from an EMBL/GenBank/DDBJ whole genome shotgun (WGS) entry which is preliminary data.</text>
</comment>
<dbReference type="EMBL" id="JARK01001347">
    <property type="protein sequence ID" value="EYC26161.1"/>
    <property type="molecule type" value="Genomic_DNA"/>
</dbReference>
<dbReference type="PANTHER" id="PTHR47027:SF20">
    <property type="entry name" value="REVERSE TRANSCRIPTASE-LIKE PROTEIN WITH RNA-DIRECTED DNA POLYMERASE DOMAIN"/>
    <property type="match status" value="1"/>
</dbReference>
<evidence type="ECO:0000313" key="2">
    <source>
        <dbReference type="EMBL" id="EYC26161.1"/>
    </source>
</evidence>
<feature type="domain" description="Reverse transcriptase" evidence="1">
    <location>
        <begin position="1"/>
        <end position="108"/>
    </location>
</feature>
<gene>
    <name evidence="2" type="primary">Acey_s0011.g1592</name>
    <name evidence="2" type="ORF">Y032_0011g1592</name>
</gene>
<organism evidence="2 3">
    <name type="scientific">Ancylostoma ceylanicum</name>
    <dbReference type="NCBI Taxonomy" id="53326"/>
    <lineage>
        <taxon>Eukaryota</taxon>
        <taxon>Metazoa</taxon>
        <taxon>Ecdysozoa</taxon>
        <taxon>Nematoda</taxon>
        <taxon>Chromadorea</taxon>
        <taxon>Rhabditida</taxon>
        <taxon>Rhabditina</taxon>
        <taxon>Rhabditomorpha</taxon>
        <taxon>Strongyloidea</taxon>
        <taxon>Ancylostomatidae</taxon>
        <taxon>Ancylostomatinae</taxon>
        <taxon>Ancylostoma</taxon>
    </lineage>
</organism>
<accession>A0A016VFV0</accession>
<evidence type="ECO:0000259" key="1">
    <source>
        <dbReference type="PROSITE" id="PS50878"/>
    </source>
</evidence>
<name>A0A016VFV0_9BILA</name>
<sequence>MPTQGVESDRLLSQLFFILVMDARTRDLQRPASWTPLYADEVMPTSEQKEDLERQGQAWGELLVRFGLRLNVKKTEYMTTNLDESSTVQMDGNDFHRTDYLKYPGSTLSPDGNLAHEVVARVKASWLKWRSMTGVMCDKNIPDRFKSKVYRAVVRSVALYGAE</sequence>
<dbReference type="PANTHER" id="PTHR47027">
    <property type="entry name" value="REVERSE TRANSCRIPTASE DOMAIN-CONTAINING PROTEIN"/>
    <property type="match status" value="1"/>
</dbReference>
<dbReference type="AlphaFoldDB" id="A0A016VFV0"/>
<keyword evidence="3" id="KW-1185">Reference proteome</keyword>
<reference evidence="3" key="1">
    <citation type="journal article" date="2015" name="Nat. Genet.">
        <title>The genome and transcriptome of the zoonotic hookworm Ancylostoma ceylanicum identify infection-specific gene families.</title>
        <authorList>
            <person name="Schwarz E.M."/>
            <person name="Hu Y."/>
            <person name="Antoshechkin I."/>
            <person name="Miller M.M."/>
            <person name="Sternberg P.W."/>
            <person name="Aroian R.V."/>
        </authorList>
    </citation>
    <scope>NUCLEOTIDE SEQUENCE</scope>
    <source>
        <strain evidence="3">HY135</strain>
    </source>
</reference>
<dbReference type="OrthoDB" id="5849210at2759"/>
<protein>
    <recommendedName>
        <fullName evidence="1">Reverse transcriptase domain-containing protein</fullName>
    </recommendedName>
</protein>
<dbReference type="Proteomes" id="UP000024635">
    <property type="component" value="Unassembled WGS sequence"/>
</dbReference>